<feature type="transmembrane region" description="Helical" evidence="5">
    <location>
        <begin position="62"/>
        <end position="82"/>
    </location>
</feature>
<dbReference type="Pfam" id="PF04932">
    <property type="entry name" value="Wzy_C"/>
    <property type="match status" value="1"/>
</dbReference>
<evidence type="ECO:0000256" key="5">
    <source>
        <dbReference type="SAM" id="Phobius"/>
    </source>
</evidence>
<dbReference type="EMBL" id="SGXE01000001">
    <property type="protein sequence ID" value="RZS99280.1"/>
    <property type="molecule type" value="Genomic_DNA"/>
</dbReference>
<feature type="transmembrane region" description="Helical" evidence="5">
    <location>
        <begin position="231"/>
        <end position="249"/>
    </location>
</feature>
<dbReference type="RefSeq" id="WP_130285129.1">
    <property type="nucleotide sequence ID" value="NZ_SGXE01000001.1"/>
</dbReference>
<evidence type="ECO:0000313" key="7">
    <source>
        <dbReference type="EMBL" id="RZS99280.1"/>
    </source>
</evidence>
<dbReference type="InterPro" id="IPR051533">
    <property type="entry name" value="WaaL-like"/>
</dbReference>
<dbReference type="GO" id="GO:0016874">
    <property type="term" value="F:ligase activity"/>
    <property type="evidence" value="ECO:0007669"/>
    <property type="project" value="UniProtKB-KW"/>
</dbReference>
<keyword evidence="7" id="KW-0436">Ligase</keyword>
<dbReference type="GO" id="GO:0016020">
    <property type="term" value="C:membrane"/>
    <property type="evidence" value="ECO:0007669"/>
    <property type="project" value="UniProtKB-SubCell"/>
</dbReference>
<feature type="transmembrane region" description="Helical" evidence="5">
    <location>
        <begin position="33"/>
        <end position="50"/>
    </location>
</feature>
<gene>
    <name evidence="7" type="ORF">EV197_0489</name>
</gene>
<name>A0A4Q7PHL0_9FLAO</name>
<keyword evidence="8" id="KW-1185">Reference proteome</keyword>
<dbReference type="Proteomes" id="UP000292262">
    <property type="component" value="Unassembled WGS sequence"/>
</dbReference>
<comment type="caution">
    <text evidence="7">The sequence shown here is derived from an EMBL/GenBank/DDBJ whole genome shotgun (WGS) entry which is preliminary data.</text>
</comment>
<feature type="transmembrane region" description="Helical" evidence="5">
    <location>
        <begin position="115"/>
        <end position="136"/>
    </location>
</feature>
<dbReference type="PANTHER" id="PTHR37422:SF13">
    <property type="entry name" value="LIPOPOLYSACCHARIDE BIOSYNTHESIS PROTEIN PA4999-RELATED"/>
    <property type="match status" value="1"/>
</dbReference>
<organism evidence="7 8">
    <name type="scientific">Aquimarina brevivitae</name>
    <dbReference type="NCBI Taxonomy" id="323412"/>
    <lineage>
        <taxon>Bacteria</taxon>
        <taxon>Pseudomonadati</taxon>
        <taxon>Bacteroidota</taxon>
        <taxon>Flavobacteriia</taxon>
        <taxon>Flavobacteriales</taxon>
        <taxon>Flavobacteriaceae</taxon>
        <taxon>Aquimarina</taxon>
    </lineage>
</organism>
<feature type="domain" description="O-antigen ligase-related" evidence="6">
    <location>
        <begin position="207"/>
        <end position="354"/>
    </location>
</feature>
<dbReference type="InterPro" id="IPR007016">
    <property type="entry name" value="O-antigen_ligase-rel_domated"/>
</dbReference>
<dbReference type="OrthoDB" id="1631746at2"/>
<keyword evidence="4 5" id="KW-0472">Membrane</keyword>
<feature type="transmembrane region" description="Helical" evidence="5">
    <location>
        <begin position="369"/>
        <end position="387"/>
    </location>
</feature>
<accession>A0A4Q7PHL0</accession>
<sequence length="416" mass="48065">MIAWFTKYYDRFFYYLLCALATFPVLPRGIQSALVIIIGVISAIYFGVDGRKRWNSVKTKKLISLSSLVLIYLIGLCYVKEYSLAFKYITRSLPILLLAFANLNFGLLDTKKLQIILKLYIAALLLFLTYLHLYYWNDLYVLQLSFWEVRDKIELHTKVHGTYLSMWIGMAVIALCWLGFKSAKSLKNIVILLITIAFLMYWQRMLEARMPLFATILATLYLILRSLKLSHTMIVTFGIGAFLVAGFLVKDKIIAKINELGDHEKAIPAGKYEVTNPLISNENIRSVIYYCALQNIKERPFLGYGIGQDNLQLQQCYDTEFKHTDLFTRFSFNAHSQYLQLILSNGIVGLMLFLFAILSWIIWSKEATLLYLPFLILCVLCFSFENILNRHDGILFFSFFNAILLLTNRKSSNSDQ</sequence>
<feature type="transmembrane region" description="Helical" evidence="5">
    <location>
        <begin position="185"/>
        <end position="202"/>
    </location>
</feature>
<proteinExistence type="predicted"/>
<feature type="transmembrane region" description="Helical" evidence="5">
    <location>
        <begin position="88"/>
        <end position="108"/>
    </location>
</feature>
<evidence type="ECO:0000256" key="3">
    <source>
        <dbReference type="ARBA" id="ARBA00022989"/>
    </source>
</evidence>
<feature type="transmembrane region" description="Helical" evidence="5">
    <location>
        <begin position="160"/>
        <end position="178"/>
    </location>
</feature>
<evidence type="ECO:0000256" key="4">
    <source>
        <dbReference type="ARBA" id="ARBA00023136"/>
    </source>
</evidence>
<evidence type="ECO:0000256" key="2">
    <source>
        <dbReference type="ARBA" id="ARBA00022692"/>
    </source>
</evidence>
<protein>
    <submittedName>
        <fullName evidence="7">O-antigen ligase</fullName>
    </submittedName>
</protein>
<evidence type="ECO:0000256" key="1">
    <source>
        <dbReference type="ARBA" id="ARBA00004141"/>
    </source>
</evidence>
<comment type="subcellular location">
    <subcellularLocation>
        <location evidence="1">Membrane</location>
        <topology evidence="1">Multi-pass membrane protein</topology>
    </subcellularLocation>
</comment>
<evidence type="ECO:0000313" key="8">
    <source>
        <dbReference type="Proteomes" id="UP000292262"/>
    </source>
</evidence>
<reference evidence="7 8" key="1">
    <citation type="submission" date="2019-02" db="EMBL/GenBank/DDBJ databases">
        <title>Genomic Encyclopedia of Type Strains, Phase IV (KMG-IV): sequencing the most valuable type-strain genomes for metagenomic binning, comparative biology and taxonomic classification.</title>
        <authorList>
            <person name="Goeker M."/>
        </authorList>
    </citation>
    <scope>NUCLEOTIDE SEQUENCE [LARGE SCALE GENOMIC DNA]</scope>
    <source>
        <strain evidence="7 8">DSM 17196</strain>
    </source>
</reference>
<feature type="transmembrane region" description="Helical" evidence="5">
    <location>
        <begin position="12"/>
        <end position="27"/>
    </location>
</feature>
<dbReference type="PANTHER" id="PTHR37422">
    <property type="entry name" value="TEICHURONIC ACID BIOSYNTHESIS PROTEIN TUAE"/>
    <property type="match status" value="1"/>
</dbReference>
<feature type="transmembrane region" description="Helical" evidence="5">
    <location>
        <begin position="338"/>
        <end position="362"/>
    </location>
</feature>
<keyword evidence="3 5" id="KW-1133">Transmembrane helix</keyword>
<dbReference type="AlphaFoldDB" id="A0A4Q7PHL0"/>
<keyword evidence="2 5" id="KW-0812">Transmembrane</keyword>
<evidence type="ECO:0000259" key="6">
    <source>
        <dbReference type="Pfam" id="PF04932"/>
    </source>
</evidence>